<dbReference type="Gene3D" id="3.30.950.30">
    <property type="entry name" value="Schlafen, AAA domain"/>
    <property type="match status" value="1"/>
</dbReference>
<gene>
    <name evidence="2" type="ordered locus">Pmob_1753</name>
</gene>
<dbReference type="SUPFAM" id="SSF46785">
    <property type="entry name" value="Winged helix' DNA-binding domain"/>
    <property type="match status" value="1"/>
</dbReference>
<dbReference type="eggNOG" id="COG2865">
    <property type="taxonomic scope" value="Bacteria"/>
</dbReference>
<organism evidence="2 3">
    <name type="scientific">Petrotoga mobilis (strain DSM 10674 / SJ95)</name>
    <dbReference type="NCBI Taxonomy" id="403833"/>
    <lineage>
        <taxon>Bacteria</taxon>
        <taxon>Thermotogati</taxon>
        <taxon>Thermotogota</taxon>
        <taxon>Thermotogae</taxon>
        <taxon>Petrotogales</taxon>
        <taxon>Petrotogaceae</taxon>
        <taxon>Petrotoga</taxon>
    </lineage>
</organism>
<feature type="domain" description="Schlafen AlbA-2" evidence="1">
    <location>
        <begin position="15"/>
        <end position="123"/>
    </location>
</feature>
<dbReference type="InterPro" id="IPR038475">
    <property type="entry name" value="RecG_C_sf"/>
</dbReference>
<dbReference type="Gene3D" id="3.30.565.60">
    <property type="match status" value="1"/>
</dbReference>
<dbReference type="Gene3D" id="1.10.10.10">
    <property type="entry name" value="Winged helix-like DNA-binding domain superfamily/Winged helix DNA-binding domain"/>
    <property type="match status" value="1"/>
</dbReference>
<sequence>MDSEKSLRFMLSHPEGQFVELKRSVSSSVDREIVAFANSGGGHIIVGADNNGKVVGISDVNDQISRLESIARNCDPPIPLKISSYTLDGKEILEVEVPDGEDKPYSCASGFFLRSGTSTQKMKRDEIVEFLYSVGQVRWDEKSCKDFRYPDDFDEEAFRYFLDSAKITSAGMSSEDLLINIGVARKTRERLIFNNAGVLFFAKEPIRFLRHNIVDCILLAGTDKLEILDRKELKGNLMENVKQAMIFLKMHLPLRYEIKGLKRKEFLEIPEEALREAILNAIIHRDYHFDTAWITVEIYRDRVEISDPGGLPPGMHPEDLGKKSVHRNKIIADLFHRMGEVEKAGSGINRIRDLLATSGLSEPGFEFKSFFTIIFDRKPQVITELTDSEMLLKRAYDGVNEGVGDGVNEGVKLRLSKELIEIHARKSITRRDIEKLFNVSTATAERDIAMLKDVNLIRFEGAPKTGKYVLTEKGKKMIEEAGYGF</sequence>
<keyword evidence="3" id="KW-1185">Reference proteome</keyword>
<evidence type="ECO:0000313" key="3">
    <source>
        <dbReference type="Proteomes" id="UP000000789"/>
    </source>
</evidence>
<evidence type="ECO:0000259" key="1">
    <source>
        <dbReference type="Pfam" id="PF04326"/>
    </source>
</evidence>
<dbReference type="PANTHER" id="PTHR30595:SF6">
    <property type="entry name" value="SCHLAFEN ALBA-2 DOMAIN-CONTAINING PROTEIN"/>
    <property type="match status" value="1"/>
</dbReference>
<dbReference type="InterPro" id="IPR036390">
    <property type="entry name" value="WH_DNA-bd_sf"/>
</dbReference>
<dbReference type="STRING" id="403833.Pmob_1753"/>
<evidence type="ECO:0000313" key="2">
    <source>
        <dbReference type="EMBL" id="ABX32445.1"/>
    </source>
</evidence>
<dbReference type="PANTHER" id="PTHR30595">
    <property type="entry name" value="GLPR-RELATED TRANSCRIPTIONAL REPRESSOR"/>
    <property type="match status" value="1"/>
</dbReference>
<dbReference type="InterPro" id="IPR038461">
    <property type="entry name" value="Schlafen_AlbA_2_dom_sf"/>
</dbReference>
<dbReference type="InterPro" id="IPR036388">
    <property type="entry name" value="WH-like_DNA-bd_sf"/>
</dbReference>
<dbReference type="eggNOG" id="COG3432">
    <property type="taxonomic scope" value="Bacteria"/>
</dbReference>
<dbReference type="Pfam" id="PF13749">
    <property type="entry name" value="HATPase_c_4"/>
    <property type="match status" value="1"/>
</dbReference>
<dbReference type="OrthoDB" id="9807907at2"/>
<protein>
    <submittedName>
        <fullName evidence="2">Transcriptional regulator</fullName>
    </submittedName>
</protein>
<dbReference type="RefSeq" id="WP_012209542.1">
    <property type="nucleotide sequence ID" value="NC_010003.1"/>
</dbReference>
<dbReference type="Pfam" id="PF04326">
    <property type="entry name" value="SLFN_AlbA_2"/>
    <property type="match status" value="1"/>
</dbReference>
<proteinExistence type="predicted"/>
<dbReference type="InterPro" id="IPR007421">
    <property type="entry name" value="Schlafen_AlbA_2_dom"/>
</dbReference>
<dbReference type="HOGENOM" id="CLU_024970_3_0_0"/>
<name>A9BIV7_PETMO</name>
<dbReference type="EMBL" id="CP000879">
    <property type="protein sequence ID" value="ABX32445.1"/>
    <property type="molecule type" value="Genomic_DNA"/>
</dbReference>
<reference evidence="2" key="1">
    <citation type="submission" date="2007-11" db="EMBL/GenBank/DDBJ databases">
        <title>Complete sequence of Petroga mobilis SJ95.</title>
        <authorList>
            <consortium name="US DOE Joint Genome Institute"/>
            <person name="Copeland A."/>
            <person name="Lucas S."/>
            <person name="Lapidus A."/>
            <person name="Barry K."/>
            <person name="Glavina del Rio T."/>
            <person name="Dalin E."/>
            <person name="Tice H."/>
            <person name="Pitluck S."/>
            <person name="Meincke L."/>
            <person name="Brettin T."/>
            <person name="Bruce D."/>
            <person name="Detter J.C."/>
            <person name="Han C."/>
            <person name="Kuske C.R."/>
            <person name="Schmutz J."/>
            <person name="Larimer F."/>
            <person name="Land M."/>
            <person name="Hauser L."/>
            <person name="Kyrpides N."/>
            <person name="Mikhailova N."/>
            <person name="Noll K."/>
            <person name="Richardson P."/>
        </authorList>
    </citation>
    <scope>NUCLEOTIDE SEQUENCE [LARGE SCALE GENOMIC DNA]</scope>
    <source>
        <strain evidence="2">SJ95</strain>
    </source>
</reference>
<dbReference type="KEGG" id="pmo:Pmob_1753"/>
<accession>A9BIV7</accession>
<dbReference type="Proteomes" id="UP000000789">
    <property type="component" value="Chromosome"/>
</dbReference>
<dbReference type="AlphaFoldDB" id="A9BIV7"/>